<dbReference type="STRING" id="4072.A0A2G2YMS6"/>
<feature type="transmembrane region" description="Helical" evidence="1">
    <location>
        <begin position="12"/>
        <end position="31"/>
    </location>
</feature>
<proteinExistence type="predicted"/>
<name>A0A2G2YMS6_CAPAN</name>
<dbReference type="EMBL" id="AYRZ02000010">
    <property type="protein sequence ID" value="PHT71004.1"/>
    <property type="molecule type" value="Genomic_DNA"/>
</dbReference>
<dbReference type="InterPro" id="IPR025315">
    <property type="entry name" value="DUF4220"/>
</dbReference>
<gene>
    <name evidence="3" type="ORF">T459_26108</name>
</gene>
<dbReference type="AlphaFoldDB" id="A0A2G2YMS6"/>
<evidence type="ECO:0000313" key="3">
    <source>
        <dbReference type="EMBL" id="PHT71004.1"/>
    </source>
</evidence>
<dbReference type="OMA" id="GMIVERT"/>
<keyword evidence="4" id="KW-1185">Reference proteome</keyword>
<dbReference type="Gramene" id="PHT71004">
    <property type="protein sequence ID" value="PHT71004"/>
    <property type="gene ID" value="T459_26108"/>
</dbReference>
<dbReference type="Pfam" id="PF13968">
    <property type="entry name" value="DUF4220"/>
    <property type="match status" value="1"/>
</dbReference>
<organism evidence="3 4">
    <name type="scientific">Capsicum annuum</name>
    <name type="common">Capsicum pepper</name>
    <dbReference type="NCBI Taxonomy" id="4072"/>
    <lineage>
        <taxon>Eukaryota</taxon>
        <taxon>Viridiplantae</taxon>
        <taxon>Streptophyta</taxon>
        <taxon>Embryophyta</taxon>
        <taxon>Tracheophyta</taxon>
        <taxon>Spermatophyta</taxon>
        <taxon>Magnoliopsida</taxon>
        <taxon>eudicotyledons</taxon>
        <taxon>Gunneridae</taxon>
        <taxon>Pentapetalae</taxon>
        <taxon>asterids</taxon>
        <taxon>lamiids</taxon>
        <taxon>Solanales</taxon>
        <taxon>Solanaceae</taxon>
        <taxon>Solanoideae</taxon>
        <taxon>Capsiceae</taxon>
        <taxon>Capsicum</taxon>
    </lineage>
</organism>
<protein>
    <recommendedName>
        <fullName evidence="2">DUF4220 domain-containing protein</fullName>
    </recommendedName>
</protein>
<feature type="transmembrane region" description="Helical" evidence="1">
    <location>
        <begin position="232"/>
        <end position="252"/>
    </location>
</feature>
<dbReference type="PANTHER" id="PTHR31325">
    <property type="entry name" value="OS01G0798800 PROTEIN-RELATED"/>
    <property type="match status" value="1"/>
</dbReference>
<dbReference type="Proteomes" id="UP000222542">
    <property type="component" value="Unassembled WGS sequence"/>
</dbReference>
<keyword evidence="1" id="KW-0812">Transmembrane</keyword>
<accession>A0A2G2YMS6</accession>
<sequence>MNYEFEEIWEAWDIRVVILFILTLQIILIFFSPQRKSFLIVHLGGPDTISAFALEDNALWHRYFLGLTTQGSSVAYVFFQTVPRNKLWIPTVLIYVARVIKYGKHIWALYLASLDRFCESIMKDPDPDPNYAKLIDEYSSKIAAKLSSNIEMIHSTMALWKQKNSGEAHYLFEKFKGLIVDLIFDFCQRNEIQNFFLILEAIDAFRVIEVEHNFIYDVLFTKMIVANSYSGYLFRLICFLLEVVAAILFYRWDKRGLPR</sequence>
<evidence type="ECO:0000313" key="4">
    <source>
        <dbReference type="Proteomes" id="UP000222542"/>
    </source>
</evidence>
<evidence type="ECO:0000259" key="2">
    <source>
        <dbReference type="Pfam" id="PF13968"/>
    </source>
</evidence>
<keyword evidence="1" id="KW-0472">Membrane</keyword>
<reference evidence="3 4" key="1">
    <citation type="journal article" date="2014" name="Nat. Genet.">
        <title>Genome sequence of the hot pepper provides insights into the evolution of pungency in Capsicum species.</title>
        <authorList>
            <person name="Kim S."/>
            <person name="Park M."/>
            <person name="Yeom S.I."/>
            <person name="Kim Y.M."/>
            <person name="Lee J.M."/>
            <person name="Lee H.A."/>
            <person name="Seo E."/>
            <person name="Choi J."/>
            <person name="Cheong K."/>
            <person name="Kim K.T."/>
            <person name="Jung K."/>
            <person name="Lee G.W."/>
            <person name="Oh S.K."/>
            <person name="Bae C."/>
            <person name="Kim S.B."/>
            <person name="Lee H.Y."/>
            <person name="Kim S.Y."/>
            <person name="Kim M.S."/>
            <person name="Kang B.C."/>
            <person name="Jo Y.D."/>
            <person name="Yang H.B."/>
            <person name="Jeong H.J."/>
            <person name="Kang W.H."/>
            <person name="Kwon J.K."/>
            <person name="Shin C."/>
            <person name="Lim J.Y."/>
            <person name="Park J.H."/>
            <person name="Huh J.H."/>
            <person name="Kim J.S."/>
            <person name="Kim B.D."/>
            <person name="Cohen O."/>
            <person name="Paran I."/>
            <person name="Suh M.C."/>
            <person name="Lee S.B."/>
            <person name="Kim Y.K."/>
            <person name="Shin Y."/>
            <person name="Noh S.J."/>
            <person name="Park J."/>
            <person name="Seo Y.S."/>
            <person name="Kwon S.Y."/>
            <person name="Kim H.A."/>
            <person name="Park J.M."/>
            <person name="Kim H.J."/>
            <person name="Choi S.B."/>
            <person name="Bosland P.W."/>
            <person name="Reeves G."/>
            <person name="Jo S.H."/>
            <person name="Lee B.W."/>
            <person name="Cho H.T."/>
            <person name="Choi H.S."/>
            <person name="Lee M.S."/>
            <person name="Yu Y."/>
            <person name="Do Choi Y."/>
            <person name="Park B.S."/>
            <person name="van Deynze A."/>
            <person name="Ashrafi H."/>
            <person name="Hill T."/>
            <person name="Kim W.T."/>
            <person name="Pai H.S."/>
            <person name="Ahn H.K."/>
            <person name="Yeam I."/>
            <person name="Giovannoni J.J."/>
            <person name="Rose J.K."/>
            <person name="Sorensen I."/>
            <person name="Lee S.J."/>
            <person name="Kim R.W."/>
            <person name="Choi I.Y."/>
            <person name="Choi B.S."/>
            <person name="Lim J.S."/>
            <person name="Lee Y.H."/>
            <person name="Choi D."/>
        </authorList>
    </citation>
    <scope>NUCLEOTIDE SEQUENCE [LARGE SCALE GENOMIC DNA]</scope>
    <source>
        <strain evidence="4">cv. CM334</strain>
    </source>
</reference>
<feature type="domain" description="DUF4220" evidence="2">
    <location>
        <begin position="38"/>
        <end position="251"/>
    </location>
</feature>
<keyword evidence="1" id="KW-1133">Transmembrane helix</keyword>
<reference evidence="3 4" key="2">
    <citation type="journal article" date="2017" name="Genome Biol.">
        <title>New reference genome sequences of hot pepper reveal the massive evolution of plant disease-resistance genes by retroduplication.</title>
        <authorList>
            <person name="Kim S."/>
            <person name="Park J."/>
            <person name="Yeom S.I."/>
            <person name="Kim Y.M."/>
            <person name="Seo E."/>
            <person name="Kim K.T."/>
            <person name="Kim M.S."/>
            <person name="Lee J.M."/>
            <person name="Cheong K."/>
            <person name="Shin H.S."/>
            <person name="Kim S.B."/>
            <person name="Han K."/>
            <person name="Lee J."/>
            <person name="Park M."/>
            <person name="Lee H.A."/>
            <person name="Lee H.Y."/>
            <person name="Lee Y."/>
            <person name="Oh S."/>
            <person name="Lee J.H."/>
            <person name="Choi E."/>
            <person name="Choi E."/>
            <person name="Lee S.E."/>
            <person name="Jeon J."/>
            <person name="Kim H."/>
            <person name="Choi G."/>
            <person name="Song H."/>
            <person name="Lee J."/>
            <person name="Lee S.C."/>
            <person name="Kwon J.K."/>
            <person name="Lee H.Y."/>
            <person name="Koo N."/>
            <person name="Hong Y."/>
            <person name="Kim R.W."/>
            <person name="Kang W.H."/>
            <person name="Huh J.H."/>
            <person name="Kang B.C."/>
            <person name="Yang T.J."/>
            <person name="Lee Y.H."/>
            <person name="Bennetzen J.L."/>
            <person name="Choi D."/>
        </authorList>
    </citation>
    <scope>NUCLEOTIDE SEQUENCE [LARGE SCALE GENOMIC DNA]</scope>
    <source>
        <strain evidence="4">cv. CM334</strain>
    </source>
</reference>
<evidence type="ECO:0000256" key="1">
    <source>
        <dbReference type="SAM" id="Phobius"/>
    </source>
</evidence>
<comment type="caution">
    <text evidence="3">The sequence shown here is derived from an EMBL/GenBank/DDBJ whole genome shotgun (WGS) entry which is preliminary data.</text>
</comment>